<evidence type="ECO:0000256" key="3">
    <source>
        <dbReference type="SAM" id="SignalP"/>
    </source>
</evidence>
<keyword evidence="3" id="KW-0732">Signal</keyword>
<organism>
    <name type="scientific">Branchiostoma floridae</name>
    <name type="common">Florida lancelet</name>
    <name type="synonym">Amphioxus</name>
    <dbReference type="NCBI Taxonomy" id="7739"/>
    <lineage>
        <taxon>Eukaryota</taxon>
        <taxon>Metazoa</taxon>
        <taxon>Chordata</taxon>
        <taxon>Cephalochordata</taxon>
        <taxon>Leptocardii</taxon>
        <taxon>Amphioxiformes</taxon>
        <taxon>Branchiostomatidae</taxon>
        <taxon>Branchiostoma</taxon>
    </lineage>
</organism>
<reference evidence="7" key="3">
    <citation type="submission" date="2025-04" db="UniProtKB">
        <authorList>
            <consortium name="RefSeq"/>
        </authorList>
    </citation>
    <scope>IDENTIFICATION</scope>
    <source>
        <strain evidence="7">S238N-H82</strain>
        <tissue evidence="7">Testes</tissue>
    </source>
</reference>
<feature type="domain" description="EF-hand" evidence="4">
    <location>
        <begin position="73"/>
        <end position="99"/>
    </location>
</feature>
<dbReference type="Pfam" id="PF13202">
    <property type="entry name" value="EF-hand_5"/>
    <property type="match status" value="6"/>
</dbReference>
<dbReference type="Gene3D" id="1.10.238.10">
    <property type="entry name" value="EF-hand"/>
    <property type="match status" value="3"/>
</dbReference>
<gene>
    <name evidence="7" type="primary">LOC118428265</name>
    <name evidence="5" type="ORF">BRAFLDRAFT_117740</name>
</gene>
<keyword evidence="6" id="KW-1185">Reference proteome</keyword>
<name>C3ZDS8_BRAFL</name>
<dbReference type="OrthoDB" id="10036144at2759"/>
<dbReference type="SUPFAM" id="SSF47473">
    <property type="entry name" value="EF-hand"/>
    <property type="match status" value="3"/>
</dbReference>
<proteinExistence type="inferred from homology"/>
<dbReference type="GO" id="GO:0005509">
    <property type="term" value="F:calcium ion binding"/>
    <property type="evidence" value="ECO:0000318"/>
    <property type="project" value="GO_Central"/>
</dbReference>
<reference evidence="6" key="2">
    <citation type="journal article" date="2020" name="Nat. Ecol. Evol.">
        <title>Deeply conserved synteny resolves early events in vertebrate evolution.</title>
        <authorList>
            <person name="Simakov O."/>
            <person name="Marletaz F."/>
            <person name="Yue J.X."/>
            <person name="O'Connell B."/>
            <person name="Jenkins J."/>
            <person name="Brandt A."/>
            <person name="Calef R."/>
            <person name="Tung C.H."/>
            <person name="Huang T.K."/>
            <person name="Schmutz J."/>
            <person name="Satoh N."/>
            <person name="Yu J.K."/>
            <person name="Putnam N.H."/>
            <person name="Green R.E."/>
            <person name="Rokhsar D.S."/>
        </authorList>
    </citation>
    <scope>NUCLEOTIDE SEQUENCE [LARGE SCALE GENOMIC DNA]</scope>
    <source>
        <strain evidence="6">S238N-H82</strain>
    </source>
</reference>
<evidence type="ECO:0000313" key="6">
    <source>
        <dbReference type="Proteomes" id="UP000001554"/>
    </source>
</evidence>
<dbReference type="KEGG" id="bfo:118428265"/>
<comment type="similarity">
    <text evidence="1">Belongs to the CREC family.</text>
</comment>
<dbReference type="PROSITE" id="PS50222">
    <property type="entry name" value="EF_HAND_2"/>
    <property type="match status" value="3"/>
</dbReference>
<evidence type="ECO:0000256" key="1">
    <source>
        <dbReference type="ARBA" id="ARBA00006431"/>
    </source>
</evidence>
<keyword evidence="2" id="KW-0106">Calcium</keyword>
<dbReference type="PANTHER" id="PTHR10827:SF52">
    <property type="entry name" value="IP16409P"/>
    <property type="match status" value="1"/>
</dbReference>
<dbReference type="EMBL" id="GG666612">
    <property type="protein sequence ID" value="EEN48884.1"/>
    <property type="molecule type" value="Genomic_DNA"/>
</dbReference>
<protein>
    <submittedName>
        <fullName evidence="7">Uncharacterized protein LOC118428265</fullName>
    </submittedName>
</protein>
<evidence type="ECO:0000313" key="5">
    <source>
        <dbReference type="EMBL" id="EEN48884.1"/>
    </source>
</evidence>
<dbReference type="InterPro" id="IPR018247">
    <property type="entry name" value="EF_Hand_1_Ca_BS"/>
</dbReference>
<feature type="domain" description="EF-hand" evidence="4">
    <location>
        <begin position="304"/>
        <end position="330"/>
    </location>
</feature>
<dbReference type="RefSeq" id="XP_035694174.1">
    <property type="nucleotide sequence ID" value="XM_035838281.1"/>
</dbReference>
<evidence type="ECO:0000256" key="2">
    <source>
        <dbReference type="ARBA" id="ARBA00022837"/>
    </source>
</evidence>
<dbReference type="Proteomes" id="UP000001554">
    <property type="component" value="Chromosome 12"/>
</dbReference>
<dbReference type="GeneID" id="118428265"/>
<reference evidence="5" key="1">
    <citation type="journal article" date="2008" name="Nature">
        <title>The amphioxus genome and the evolution of the chordate karyotype.</title>
        <authorList>
            <consortium name="US DOE Joint Genome Institute (JGI-PGF)"/>
            <person name="Putnam N.H."/>
            <person name="Butts T."/>
            <person name="Ferrier D.E.K."/>
            <person name="Furlong R.F."/>
            <person name="Hellsten U."/>
            <person name="Kawashima T."/>
            <person name="Robinson-Rechavi M."/>
            <person name="Shoguchi E."/>
            <person name="Terry A."/>
            <person name="Yu J.-K."/>
            <person name="Benito-Gutierrez E.L."/>
            <person name="Dubchak I."/>
            <person name="Garcia-Fernandez J."/>
            <person name="Gibson-Brown J.J."/>
            <person name="Grigoriev I.V."/>
            <person name="Horton A.C."/>
            <person name="de Jong P.J."/>
            <person name="Jurka J."/>
            <person name="Kapitonov V.V."/>
            <person name="Kohara Y."/>
            <person name="Kuroki Y."/>
            <person name="Lindquist E."/>
            <person name="Lucas S."/>
            <person name="Osoegawa K."/>
            <person name="Pennacchio L.A."/>
            <person name="Salamov A.A."/>
            <person name="Satou Y."/>
            <person name="Sauka-Spengler T."/>
            <person name="Schmutz J."/>
            <person name="Shin-I T."/>
            <person name="Toyoda A."/>
            <person name="Bronner-Fraser M."/>
            <person name="Fujiyama A."/>
            <person name="Holland L.Z."/>
            <person name="Holland P.W.H."/>
            <person name="Satoh N."/>
            <person name="Rokhsar D.S."/>
        </authorList>
    </citation>
    <scope>NUCLEOTIDE SEQUENCE [LARGE SCALE GENOMIC DNA]</scope>
    <source>
        <strain evidence="5">S238N-H82</strain>
        <tissue evidence="5">Testes</tissue>
    </source>
</reference>
<dbReference type="AlphaFoldDB" id="C3ZDS8"/>
<feature type="chain" id="PRO_5044729318" evidence="3">
    <location>
        <begin position="20"/>
        <end position="360"/>
    </location>
</feature>
<feature type="domain" description="EF-hand" evidence="4">
    <location>
        <begin position="185"/>
        <end position="211"/>
    </location>
</feature>
<evidence type="ECO:0000313" key="7">
    <source>
        <dbReference type="RefSeq" id="XP_035694174.1"/>
    </source>
</evidence>
<dbReference type="InterPro" id="IPR002048">
    <property type="entry name" value="EF_hand_dom"/>
</dbReference>
<dbReference type="InterPro" id="IPR011992">
    <property type="entry name" value="EF-hand-dom_pair"/>
</dbReference>
<dbReference type="PROSITE" id="PS00018">
    <property type="entry name" value="EF_HAND_1"/>
    <property type="match status" value="5"/>
</dbReference>
<evidence type="ECO:0000259" key="4">
    <source>
        <dbReference type="PROSITE" id="PS50222"/>
    </source>
</evidence>
<dbReference type="InParanoid" id="C3ZDS8"/>
<dbReference type="GO" id="GO:0005783">
    <property type="term" value="C:endoplasmic reticulum"/>
    <property type="evidence" value="ECO:0000318"/>
    <property type="project" value="GO_Central"/>
</dbReference>
<accession>C3ZDS8</accession>
<dbReference type="PANTHER" id="PTHR10827">
    <property type="entry name" value="RETICULOCALBIN"/>
    <property type="match status" value="1"/>
</dbReference>
<sequence>MTPFLLLLVALATASPVKRQTGGVLDADGDGHLTIIEIENAMDLGEVLVALDTDNDQHFTVDEALQFIDHHYFNRLDTNHDHRLSFAELQNGLTLADLFAFYDRNGDGFLYGDEDDRIYALYNAAYGSSLFQTGGVLDADGDGHLTIIEIENAMDLVEVLVALDTDNDQHFTVDQALQFIDHHYFNRLDTNHDHRLSFAELQTGLTLADLFAFYDRNGDGFLYGDEDDRIYAMYNAAYGPSVFQAGPSVFQTGGVLDADGDGHLTIIEIENAMDLGEVLVALDTDNDQMFTVDEALQFIDHHYFNRLDTNHDHRLSFAELQNGLTLADLFAFYDRNGDGFLYGDEDDRIYALYNAAYGSS</sequence>
<feature type="signal peptide" evidence="3">
    <location>
        <begin position="1"/>
        <end position="19"/>
    </location>
</feature>